<dbReference type="Proteomes" id="UP000242180">
    <property type="component" value="Unassembled WGS sequence"/>
</dbReference>
<dbReference type="GO" id="GO:0005778">
    <property type="term" value="C:peroxisomal membrane"/>
    <property type="evidence" value="ECO:0007669"/>
    <property type="project" value="TreeGrafter"/>
</dbReference>
<dbReference type="CDD" id="cd03223">
    <property type="entry name" value="ABCD_peroxisomal_ALDP"/>
    <property type="match status" value="1"/>
</dbReference>
<dbReference type="InterPro" id="IPR003439">
    <property type="entry name" value="ABC_transporter-like_ATP-bd"/>
</dbReference>
<dbReference type="InterPro" id="IPR036640">
    <property type="entry name" value="ABC1_TM_sf"/>
</dbReference>
<reference evidence="10 11" key="1">
    <citation type="submission" date="2016-07" db="EMBL/GenBank/DDBJ databases">
        <title>Pervasive Adenine N6-methylation of Active Genes in Fungi.</title>
        <authorList>
            <consortium name="DOE Joint Genome Institute"/>
            <person name="Mondo S.J."/>
            <person name="Dannebaum R.O."/>
            <person name="Kuo R.C."/>
            <person name="Labutti K."/>
            <person name="Haridas S."/>
            <person name="Kuo A."/>
            <person name="Salamov A."/>
            <person name="Ahrendt S.R."/>
            <person name="Lipzen A."/>
            <person name="Sullivan W."/>
            <person name="Andreopoulos W.B."/>
            <person name="Clum A."/>
            <person name="Lindquist E."/>
            <person name="Daum C."/>
            <person name="Ramamoorthy G.K."/>
            <person name="Gryganskyi A."/>
            <person name="Culley D."/>
            <person name="Magnuson J.K."/>
            <person name="James T.Y."/>
            <person name="O'Malley M.A."/>
            <person name="Stajich J.E."/>
            <person name="Spatafora J.W."/>
            <person name="Visel A."/>
            <person name="Grigoriev I.V."/>
        </authorList>
    </citation>
    <scope>NUCLEOTIDE SEQUENCE [LARGE SCALE GENOMIC DNA]</scope>
    <source>
        <strain evidence="10 11">NRRL 2496</strain>
    </source>
</reference>
<evidence type="ECO:0000256" key="3">
    <source>
        <dbReference type="ARBA" id="ARBA00022692"/>
    </source>
</evidence>
<keyword evidence="2" id="KW-0813">Transport</keyword>
<dbReference type="InParanoid" id="A0A1X2H6U6"/>
<dbReference type="SUPFAM" id="SSF52540">
    <property type="entry name" value="P-loop containing nucleoside triphosphate hydrolases"/>
    <property type="match status" value="1"/>
</dbReference>
<dbReference type="EMBL" id="MCGN01000008">
    <property type="protein sequence ID" value="ORY94202.1"/>
    <property type="molecule type" value="Genomic_DNA"/>
</dbReference>
<feature type="transmembrane region" description="Helical" evidence="8">
    <location>
        <begin position="111"/>
        <end position="138"/>
    </location>
</feature>
<protein>
    <submittedName>
        <fullName evidence="10">ABC transporter transmembrane region 2-domain-containing protein</fullName>
    </submittedName>
</protein>
<feature type="transmembrane region" description="Helical" evidence="8">
    <location>
        <begin position="189"/>
        <end position="205"/>
    </location>
</feature>
<dbReference type="GO" id="GO:0005324">
    <property type="term" value="F:long-chain fatty acid transmembrane transporter activity"/>
    <property type="evidence" value="ECO:0007669"/>
    <property type="project" value="TreeGrafter"/>
</dbReference>
<evidence type="ECO:0000256" key="4">
    <source>
        <dbReference type="ARBA" id="ARBA00022741"/>
    </source>
</evidence>
<dbReference type="PROSITE" id="PS00211">
    <property type="entry name" value="ABC_TRANSPORTER_1"/>
    <property type="match status" value="1"/>
</dbReference>
<keyword evidence="6 8" id="KW-1133">Transmembrane helix</keyword>
<evidence type="ECO:0000256" key="1">
    <source>
        <dbReference type="ARBA" id="ARBA00008575"/>
    </source>
</evidence>
<dbReference type="InterPro" id="IPR027417">
    <property type="entry name" value="P-loop_NTPase"/>
</dbReference>
<dbReference type="AlphaFoldDB" id="A0A1X2H6U6"/>
<dbReference type="SUPFAM" id="SSF90123">
    <property type="entry name" value="ABC transporter transmembrane region"/>
    <property type="match status" value="1"/>
</dbReference>
<keyword evidence="4" id="KW-0547">Nucleotide-binding</keyword>
<comment type="caution">
    <text evidence="10">The sequence shown here is derived from an EMBL/GenBank/DDBJ whole genome shotgun (WGS) entry which is preliminary data.</text>
</comment>
<feature type="transmembrane region" description="Helical" evidence="8">
    <location>
        <begin position="69"/>
        <end position="91"/>
    </location>
</feature>
<name>A0A1X2H6U6_SYNRA</name>
<dbReference type="STRING" id="13706.A0A1X2H6U6"/>
<dbReference type="GO" id="GO:0005524">
    <property type="term" value="F:ATP binding"/>
    <property type="evidence" value="ECO:0007669"/>
    <property type="project" value="UniProtKB-KW"/>
</dbReference>
<dbReference type="GO" id="GO:0015910">
    <property type="term" value="P:long-chain fatty acid import into peroxisome"/>
    <property type="evidence" value="ECO:0007669"/>
    <property type="project" value="TreeGrafter"/>
</dbReference>
<sequence length="612" mass="69204">MRHRTHLVAPQDDPDMIDLSPSDASPSHAYSFDRVFLNRFRRLIRILFQSPSGEPVWSFSPKVRQANVFWLYLTFVALSCGNEILYYYVGMMPSRFYALLSTKDSAGFTRFILPCLLLVFGAAAGKSLVNFMGGLFALKSRKILTRHLHRVYIAPKTMYELVSREDGVDNPDQRIAQDIDKFTTTMREIVENLIIAPVLVAYYTWRCWSVSGFWGPALIYVYFFLGSILSRSFIQPIVSAVFYKELEEGNFRYLHVRLRQFAESIAFVGGEYEERERADQRLGAVLHHQRTIVNKGLPLQLANESFSYFGSILSYLIVAIPIFAGVLDDKDPSQLSEIISQNSFFAMYLIFRFTTIIEQSSKLSDLAGYTARVGEFLEAVDAVEAKMDTVFIEGSTYGDGIEFEDVTLIAPNQKMLVSGFNLSIRSGEHTVVVGPNGAGKSSLLRAMAGLWPCASGRVSTPSKKVDEMLFLPQEPYLVYGTLKEQIRYPTQASATTLSDAQVRDLLTKVRLSHVEELLESFDTPYGHEWQKLLSPGEQQRLMFARVLFWRPRYAVLDEATSAMDPDTEAHLYQLLVTSGITVVSVSHHPSVIEYHKRIIALDGMGGYEIRDV</sequence>
<dbReference type="InterPro" id="IPR017871">
    <property type="entry name" value="ABC_transporter-like_CS"/>
</dbReference>
<dbReference type="InterPro" id="IPR050835">
    <property type="entry name" value="ABC_transporter_sub-D"/>
</dbReference>
<dbReference type="PANTHER" id="PTHR11384:SF59">
    <property type="entry name" value="LYSOSOMAL COBALAMIN TRANSPORTER ABCD4"/>
    <property type="match status" value="1"/>
</dbReference>
<dbReference type="InterPro" id="IPR003593">
    <property type="entry name" value="AAA+_ATPase"/>
</dbReference>
<comment type="similarity">
    <text evidence="1">Belongs to the ABC transporter superfamily. ABCD family. Peroxisomal fatty acyl CoA transporter (TC 3.A.1.203) subfamily.</text>
</comment>
<dbReference type="Pfam" id="PF06472">
    <property type="entry name" value="ABC_membrane_2"/>
    <property type="match status" value="1"/>
</dbReference>
<keyword evidence="5" id="KW-0067">ATP-binding</keyword>
<accession>A0A1X2H6U6</accession>
<dbReference type="SMART" id="SM00382">
    <property type="entry name" value="AAA"/>
    <property type="match status" value="1"/>
</dbReference>
<evidence type="ECO:0000256" key="2">
    <source>
        <dbReference type="ARBA" id="ARBA00022448"/>
    </source>
</evidence>
<dbReference type="Gene3D" id="1.20.1560.10">
    <property type="entry name" value="ABC transporter type 1, transmembrane domain"/>
    <property type="match status" value="1"/>
</dbReference>
<evidence type="ECO:0000256" key="8">
    <source>
        <dbReference type="SAM" id="Phobius"/>
    </source>
</evidence>
<evidence type="ECO:0000256" key="5">
    <source>
        <dbReference type="ARBA" id="ARBA00022840"/>
    </source>
</evidence>
<dbReference type="OrthoDB" id="422637at2759"/>
<dbReference type="OMA" id="KQFHDME"/>
<evidence type="ECO:0000313" key="11">
    <source>
        <dbReference type="Proteomes" id="UP000242180"/>
    </source>
</evidence>
<keyword evidence="3 8" id="KW-0812">Transmembrane</keyword>
<dbReference type="GO" id="GO:0016887">
    <property type="term" value="F:ATP hydrolysis activity"/>
    <property type="evidence" value="ECO:0007669"/>
    <property type="project" value="InterPro"/>
</dbReference>
<dbReference type="InterPro" id="IPR011527">
    <property type="entry name" value="ABC1_TM_dom"/>
</dbReference>
<gene>
    <name evidence="10" type="ORF">BCR43DRAFT_496040</name>
</gene>
<dbReference type="PROSITE" id="PS50893">
    <property type="entry name" value="ABC_TRANSPORTER_2"/>
    <property type="match status" value="1"/>
</dbReference>
<evidence type="ECO:0000313" key="10">
    <source>
        <dbReference type="EMBL" id="ORY94202.1"/>
    </source>
</evidence>
<feature type="domain" description="ABC transporter" evidence="9">
    <location>
        <begin position="401"/>
        <end position="612"/>
    </location>
</feature>
<dbReference type="PANTHER" id="PTHR11384">
    <property type="entry name" value="ATP-BINDING CASSETTE, SUB-FAMILY D MEMBER"/>
    <property type="match status" value="1"/>
</dbReference>
<dbReference type="Pfam" id="PF00005">
    <property type="entry name" value="ABC_tran"/>
    <property type="match status" value="1"/>
</dbReference>
<dbReference type="GO" id="GO:0007031">
    <property type="term" value="P:peroxisome organization"/>
    <property type="evidence" value="ECO:0007669"/>
    <property type="project" value="TreeGrafter"/>
</dbReference>
<dbReference type="GO" id="GO:0006635">
    <property type="term" value="P:fatty acid beta-oxidation"/>
    <property type="evidence" value="ECO:0007669"/>
    <property type="project" value="TreeGrafter"/>
</dbReference>
<keyword evidence="11" id="KW-1185">Reference proteome</keyword>
<evidence type="ECO:0000259" key="9">
    <source>
        <dbReference type="PROSITE" id="PS50893"/>
    </source>
</evidence>
<keyword evidence="7 8" id="KW-0472">Membrane</keyword>
<dbReference type="GO" id="GO:0140359">
    <property type="term" value="F:ABC-type transporter activity"/>
    <property type="evidence" value="ECO:0007669"/>
    <property type="project" value="InterPro"/>
</dbReference>
<proteinExistence type="inferred from homology"/>
<dbReference type="GO" id="GO:0042760">
    <property type="term" value="P:very long-chain fatty acid catabolic process"/>
    <property type="evidence" value="ECO:0007669"/>
    <property type="project" value="TreeGrafter"/>
</dbReference>
<dbReference type="Gene3D" id="3.40.50.300">
    <property type="entry name" value="P-loop containing nucleotide triphosphate hydrolases"/>
    <property type="match status" value="1"/>
</dbReference>
<feature type="transmembrane region" description="Helical" evidence="8">
    <location>
        <begin position="217"/>
        <end position="243"/>
    </location>
</feature>
<feature type="transmembrane region" description="Helical" evidence="8">
    <location>
        <begin position="306"/>
        <end position="326"/>
    </location>
</feature>
<evidence type="ECO:0000256" key="7">
    <source>
        <dbReference type="ARBA" id="ARBA00023136"/>
    </source>
</evidence>
<organism evidence="10 11">
    <name type="scientific">Syncephalastrum racemosum</name>
    <name type="common">Filamentous fungus</name>
    <dbReference type="NCBI Taxonomy" id="13706"/>
    <lineage>
        <taxon>Eukaryota</taxon>
        <taxon>Fungi</taxon>
        <taxon>Fungi incertae sedis</taxon>
        <taxon>Mucoromycota</taxon>
        <taxon>Mucoromycotina</taxon>
        <taxon>Mucoromycetes</taxon>
        <taxon>Mucorales</taxon>
        <taxon>Syncephalastraceae</taxon>
        <taxon>Syncephalastrum</taxon>
    </lineage>
</organism>
<evidence type="ECO:0000256" key="6">
    <source>
        <dbReference type="ARBA" id="ARBA00022989"/>
    </source>
</evidence>